<dbReference type="PANTHER" id="PTHR41773:SF1">
    <property type="entry name" value="RELA_SPOT DOMAIN-CONTAINING PROTEIN"/>
    <property type="match status" value="1"/>
</dbReference>
<evidence type="ECO:0000256" key="1">
    <source>
        <dbReference type="SAM" id="Coils"/>
    </source>
</evidence>
<reference evidence="3 4" key="1">
    <citation type="submission" date="2016-10" db="EMBL/GenBank/DDBJ databases">
        <authorList>
            <person name="de Groot N.N."/>
        </authorList>
    </citation>
    <scope>NUCLEOTIDE SEQUENCE [LARGE SCALE GENOMIC DNA]</scope>
    <source>
        <strain evidence="3 4">DSM 25186</strain>
    </source>
</reference>
<dbReference type="InterPro" id="IPR007685">
    <property type="entry name" value="RelA_SpoT"/>
</dbReference>
<keyword evidence="1" id="KW-0175">Coiled coil</keyword>
<dbReference type="EMBL" id="FNFO01000002">
    <property type="protein sequence ID" value="SDK34474.1"/>
    <property type="molecule type" value="Genomic_DNA"/>
</dbReference>
<dbReference type="PANTHER" id="PTHR41773">
    <property type="entry name" value="GTP PYROPHOSPHATASE-RELATED"/>
    <property type="match status" value="1"/>
</dbReference>
<evidence type="ECO:0000259" key="2">
    <source>
        <dbReference type="SMART" id="SM00954"/>
    </source>
</evidence>
<organism evidence="3 4">
    <name type="scientific">Catalinimonas alkaloidigena</name>
    <dbReference type="NCBI Taxonomy" id="1075417"/>
    <lineage>
        <taxon>Bacteria</taxon>
        <taxon>Pseudomonadati</taxon>
        <taxon>Bacteroidota</taxon>
        <taxon>Cytophagia</taxon>
        <taxon>Cytophagales</taxon>
        <taxon>Catalimonadaceae</taxon>
        <taxon>Catalinimonas</taxon>
    </lineage>
</organism>
<dbReference type="Gene3D" id="3.30.460.10">
    <property type="entry name" value="Beta Polymerase, domain 2"/>
    <property type="match status" value="1"/>
</dbReference>
<evidence type="ECO:0000313" key="3">
    <source>
        <dbReference type="EMBL" id="SDK34474.1"/>
    </source>
</evidence>
<dbReference type="CDD" id="cd05399">
    <property type="entry name" value="NT_Rel-Spo_like"/>
    <property type="match status" value="1"/>
</dbReference>
<protein>
    <submittedName>
        <fullName evidence="3">PpGpp synthetase catalytic domain-containing protein (RelA/SpoT-type nucleotidyltranferase)</fullName>
    </submittedName>
</protein>
<sequence>MEHPIAIKFIENKANYEVLAGKVEGLLRELIMDEGINVHHITSRVKEVDKLKEKLKRKNNKYKALEDITDLAGVRIITYFEDDVDKIANIIEKEYEIDRENSIDKRVLENEKFGYMSLHYVASLSKERLRLTENKKFKNKKIEIQVRSILQHSWAEIEHDIGYKGEFAIPNFAKRSFSRIAALLEIADIEFIRLRDELIEYSESVIDNLDKDSENILLDKVSLIELIKSDKNITEIDKSISDQLGWEYDDSYSFIDNIVERNLKIIAEYPQLNIKNIKQIQELLSKNKKDIIEIGVKENEDEKGVPDRGLINGAAISYLIDLLKTRL</sequence>
<dbReference type="AlphaFoldDB" id="A0A1G9B5U1"/>
<dbReference type="SUPFAM" id="SSF81301">
    <property type="entry name" value="Nucleotidyltransferase"/>
    <property type="match status" value="1"/>
</dbReference>
<dbReference type="SMART" id="SM00954">
    <property type="entry name" value="RelA_SpoT"/>
    <property type="match status" value="1"/>
</dbReference>
<dbReference type="GO" id="GO:0015969">
    <property type="term" value="P:guanosine tetraphosphate metabolic process"/>
    <property type="evidence" value="ECO:0007669"/>
    <property type="project" value="InterPro"/>
</dbReference>
<proteinExistence type="predicted"/>
<feature type="domain" description="RelA/SpoT" evidence="2">
    <location>
        <begin position="43"/>
        <end position="169"/>
    </location>
</feature>
<dbReference type="RefSeq" id="WP_089680227.1">
    <property type="nucleotide sequence ID" value="NZ_FNFO01000002.1"/>
</dbReference>
<accession>A0A1G9B5U1</accession>
<name>A0A1G9B5U1_9BACT</name>
<keyword evidence="4" id="KW-1185">Reference proteome</keyword>
<dbReference type="Pfam" id="PF04607">
    <property type="entry name" value="RelA_SpoT"/>
    <property type="match status" value="1"/>
</dbReference>
<dbReference type="STRING" id="1075417.SAMN05421823_102511"/>
<gene>
    <name evidence="3" type="ORF">SAMN05421823_102511</name>
</gene>
<dbReference type="Proteomes" id="UP000198510">
    <property type="component" value="Unassembled WGS sequence"/>
</dbReference>
<dbReference type="InterPro" id="IPR043519">
    <property type="entry name" value="NT_sf"/>
</dbReference>
<feature type="coiled-coil region" evidence="1">
    <location>
        <begin position="41"/>
        <end position="68"/>
    </location>
</feature>
<evidence type="ECO:0000313" key="4">
    <source>
        <dbReference type="Proteomes" id="UP000198510"/>
    </source>
</evidence>
<dbReference type="Gene3D" id="1.10.287.860">
    <property type="entry name" value="Nucleotidyltransferase"/>
    <property type="match status" value="1"/>
</dbReference>
<dbReference type="OrthoDB" id="9801824at2"/>